<gene>
    <name evidence="4" type="ORF">LTR05_000343</name>
</gene>
<evidence type="ECO:0000256" key="3">
    <source>
        <dbReference type="ARBA" id="ARBA00023002"/>
    </source>
</evidence>
<evidence type="ECO:0008006" key="6">
    <source>
        <dbReference type="Google" id="ProtNLM"/>
    </source>
</evidence>
<evidence type="ECO:0000256" key="2">
    <source>
        <dbReference type="ARBA" id="ARBA00022643"/>
    </source>
</evidence>
<comment type="caution">
    <text evidence="4">The sequence shown here is derived from an EMBL/GenBank/DDBJ whole genome shotgun (WGS) entry which is preliminary data.</text>
</comment>
<dbReference type="PANTHER" id="PTHR32332">
    <property type="entry name" value="2-NITROPROPANE DIOXYGENASE"/>
    <property type="match status" value="1"/>
</dbReference>
<name>A0AAN7T549_9EURO</name>
<keyword evidence="1" id="KW-0285">Flavoprotein</keyword>
<dbReference type="CDD" id="cd04730">
    <property type="entry name" value="NPD_like"/>
    <property type="match status" value="1"/>
</dbReference>
<organism evidence="4 5">
    <name type="scientific">Lithohypha guttulata</name>
    <dbReference type="NCBI Taxonomy" id="1690604"/>
    <lineage>
        <taxon>Eukaryota</taxon>
        <taxon>Fungi</taxon>
        <taxon>Dikarya</taxon>
        <taxon>Ascomycota</taxon>
        <taxon>Pezizomycotina</taxon>
        <taxon>Eurotiomycetes</taxon>
        <taxon>Chaetothyriomycetidae</taxon>
        <taxon>Chaetothyriales</taxon>
        <taxon>Trichomeriaceae</taxon>
        <taxon>Lithohypha</taxon>
    </lineage>
</organism>
<keyword evidence="2" id="KW-0288">FMN</keyword>
<evidence type="ECO:0000256" key="1">
    <source>
        <dbReference type="ARBA" id="ARBA00022630"/>
    </source>
</evidence>
<dbReference type="InterPro" id="IPR004136">
    <property type="entry name" value="NMO"/>
</dbReference>
<dbReference type="Gene3D" id="3.20.20.70">
    <property type="entry name" value="Aldolase class I"/>
    <property type="match status" value="1"/>
</dbReference>
<sequence>MDRTTTDRTIPPVSTLDSWLEAVDRSLAAEPLSYNKVDDNLGTSQDLNYLPVGVGLLVSFMKLSDVVNVLGTRLANYKKPPAVFWLFAAKEPSIDSYSEWARELRKLYGQERYTPQVWIQVGGGAMVAKELALSDVRPDALSIQGSDAGGHGIERGASLIGQLPEVNDVLNKALSEAGDGRKIPHLLASGGIVDARGALAALTLGAQGVVMGTRFLASPETIVPHPEYQRRILDARDGSQSTIRAKVFDELRGPNAWPVEYDGRALVSNSWRDLHEKGVPIETIRDGHREAVAHEDGGYGINSDRAVIWAGTGVGLVNEMKKAGDVVRETRQGIRALVADLHRTLDTGRSRL</sequence>
<dbReference type="GO" id="GO:0018580">
    <property type="term" value="F:nitronate monooxygenase activity"/>
    <property type="evidence" value="ECO:0007669"/>
    <property type="project" value="InterPro"/>
</dbReference>
<dbReference type="SUPFAM" id="SSF51412">
    <property type="entry name" value="Inosine monophosphate dehydrogenase (IMPDH)"/>
    <property type="match status" value="1"/>
</dbReference>
<dbReference type="PANTHER" id="PTHR32332:SF34">
    <property type="entry name" value="2-NITROPROPANE DIOXYGENASE FAMILY, PUTATIVE-RELATED"/>
    <property type="match status" value="1"/>
</dbReference>
<dbReference type="InterPro" id="IPR013785">
    <property type="entry name" value="Aldolase_TIM"/>
</dbReference>
<proteinExistence type="predicted"/>
<dbReference type="EMBL" id="JAVRRJ010000001">
    <property type="protein sequence ID" value="KAK5090173.1"/>
    <property type="molecule type" value="Genomic_DNA"/>
</dbReference>
<evidence type="ECO:0000313" key="5">
    <source>
        <dbReference type="Proteomes" id="UP001309876"/>
    </source>
</evidence>
<dbReference type="AlphaFoldDB" id="A0AAN7T549"/>
<keyword evidence="5" id="KW-1185">Reference proteome</keyword>
<protein>
    <recommendedName>
        <fullName evidence="6">Nitronate monooxygenase domain-containing protein</fullName>
    </recommendedName>
</protein>
<evidence type="ECO:0000313" key="4">
    <source>
        <dbReference type="EMBL" id="KAK5090173.1"/>
    </source>
</evidence>
<keyword evidence="3" id="KW-0560">Oxidoreductase</keyword>
<dbReference type="Proteomes" id="UP001309876">
    <property type="component" value="Unassembled WGS sequence"/>
</dbReference>
<reference evidence="4 5" key="1">
    <citation type="submission" date="2023-08" db="EMBL/GenBank/DDBJ databases">
        <title>Black Yeasts Isolated from many extreme environments.</title>
        <authorList>
            <person name="Coleine C."/>
            <person name="Stajich J.E."/>
            <person name="Selbmann L."/>
        </authorList>
    </citation>
    <scope>NUCLEOTIDE SEQUENCE [LARGE SCALE GENOMIC DNA]</scope>
    <source>
        <strain evidence="4 5">CCFEE 5910</strain>
    </source>
</reference>
<dbReference type="Pfam" id="PF03060">
    <property type="entry name" value="NMO"/>
    <property type="match status" value="1"/>
</dbReference>
<accession>A0AAN7T549</accession>